<dbReference type="OrthoDB" id="8954335at2759"/>
<dbReference type="Proteomes" id="UP000078237">
    <property type="component" value="Unassembled WGS sequence"/>
</dbReference>
<evidence type="ECO:0000313" key="2">
    <source>
        <dbReference type="EMBL" id="KXX82682.1"/>
    </source>
</evidence>
<sequence length="301" mass="34876">MPGFDDTERPDFEIIEQLVCWVQKNAANGQHLAGILFLHPITQNRLQGSNRRMLSTFKKLLGNDYFKKVLLITTFWNDVQQSVGEQRERELKESDDAWKPIIDAGAQTERMARDYDRFIPLLEKIAGSSAPRLQIQLELNQGKSLEQAMSGLSLDRIATEQDRRLEGSRTIVNTTSSRNKQKSQEAIDAWKETSNLLYKGEIEAQRLENSRIMAQIQEQDSRQDAIRQQKRRELEEQMTIAEELRKARKQDQEEEEQKNSSELTKLSLNYNTRRLNTSRNTRAKRLTGSEPTALVICFLHL</sequence>
<reference evidence="2 3" key="1">
    <citation type="journal article" date="2016" name="Genome Announc.">
        <title>Genome Sequence of Madurella mycetomatis mm55, Isolated from a Human Mycetoma Case in Sudan.</title>
        <authorList>
            <person name="Smit S."/>
            <person name="Derks M.F."/>
            <person name="Bervoets S."/>
            <person name="Fahal A."/>
            <person name="van Leeuwen W."/>
            <person name="van Belkum A."/>
            <person name="van de Sande W.W."/>
        </authorList>
    </citation>
    <scope>NUCLEOTIDE SEQUENCE [LARGE SCALE GENOMIC DNA]</scope>
    <source>
        <strain evidence="3">mm55</strain>
    </source>
</reference>
<accession>A0A175WGL0</accession>
<keyword evidence="3" id="KW-1185">Reference proteome</keyword>
<evidence type="ECO:0008006" key="4">
    <source>
        <dbReference type="Google" id="ProtNLM"/>
    </source>
</evidence>
<organism evidence="2 3">
    <name type="scientific">Madurella mycetomatis</name>
    <dbReference type="NCBI Taxonomy" id="100816"/>
    <lineage>
        <taxon>Eukaryota</taxon>
        <taxon>Fungi</taxon>
        <taxon>Dikarya</taxon>
        <taxon>Ascomycota</taxon>
        <taxon>Pezizomycotina</taxon>
        <taxon>Sordariomycetes</taxon>
        <taxon>Sordariomycetidae</taxon>
        <taxon>Sordariales</taxon>
        <taxon>Sordariales incertae sedis</taxon>
        <taxon>Madurella</taxon>
    </lineage>
</organism>
<gene>
    <name evidence="2" type="ORF">MMYC01_201104</name>
</gene>
<evidence type="ECO:0000313" key="3">
    <source>
        <dbReference type="Proteomes" id="UP000078237"/>
    </source>
</evidence>
<protein>
    <recommendedName>
        <fullName evidence="4">Reticulocyte-binding protein 2 a</fullName>
    </recommendedName>
</protein>
<dbReference type="InterPro" id="IPR027417">
    <property type="entry name" value="P-loop_NTPase"/>
</dbReference>
<dbReference type="Gene3D" id="3.40.50.300">
    <property type="entry name" value="P-loop containing nucleotide triphosphate hydrolases"/>
    <property type="match status" value="1"/>
</dbReference>
<feature type="region of interest" description="Disordered" evidence="1">
    <location>
        <begin position="246"/>
        <end position="284"/>
    </location>
</feature>
<feature type="compositionally biased region" description="Low complexity" evidence="1">
    <location>
        <begin position="269"/>
        <end position="280"/>
    </location>
</feature>
<comment type="caution">
    <text evidence="2">The sequence shown here is derived from an EMBL/GenBank/DDBJ whole genome shotgun (WGS) entry which is preliminary data.</text>
</comment>
<name>A0A175WGL0_9PEZI</name>
<dbReference type="AlphaFoldDB" id="A0A175WGL0"/>
<proteinExistence type="predicted"/>
<evidence type="ECO:0000256" key="1">
    <source>
        <dbReference type="SAM" id="MobiDB-lite"/>
    </source>
</evidence>
<dbReference type="VEuPathDB" id="FungiDB:MMYC01_201104"/>
<feature type="region of interest" description="Disordered" evidence="1">
    <location>
        <begin position="163"/>
        <end position="186"/>
    </location>
</feature>
<dbReference type="EMBL" id="LCTW02000010">
    <property type="protein sequence ID" value="KXX82682.1"/>
    <property type="molecule type" value="Genomic_DNA"/>
</dbReference>